<evidence type="ECO:0000313" key="3">
    <source>
        <dbReference type="Proteomes" id="UP001498398"/>
    </source>
</evidence>
<feature type="compositionally biased region" description="Basic residues" evidence="1">
    <location>
        <begin position="178"/>
        <end position="189"/>
    </location>
</feature>
<proteinExistence type="predicted"/>
<organism evidence="2 3">
    <name type="scientific">Marasmiellus scandens</name>
    <dbReference type="NCBI Taxonomy" id="2682957"/>
    <lineage>
        <taxon>Eukaryota</taxon>
        <taxon>Fungi</taxon>
        <taxon>Dikarya</taxon>
        <taxon>Basidiomycota</taxon>
        <taxon>Agaricomycotina</taxon>
        <taxon>Agaricomycetes</taxon>
        <taxon>Agaricomycetidae</taxon>
        <taxon>Agaricales</taxon>
        <taxon>Marasmiineae</taxon>
        <taxon>Omphalotaceae</taxon>
        <taxon>Marasmiellus</taxon>
    </lineage>
</organism>
<reference evidence="2 3" key="1">
    <citation type="submission" date="2024-01" db="EMBL/GenBank/DDBJ databases">
        <title>A draft genome for the cacao thread blight pathogen Marasmiellus scandens.</title>
        <authorList>
            <person name="Baruah I.K."/>
            <person name="Leung J."/>
            <person name="Bukari Y."/>
            <person name="Amoako-Attah I."/>
            <person name="Meinhardt L.W."/>
            <person name="Bailey B.A."/>
            <person name="Cohen S.P."/>
        </authorList>
    </citation>
    <scope>NUCLEOTIDE SEQUENCE [LARGE SCALE GENOMIC DNA]</scope>
    <source>
        <strain evidence="2 3">GH-19</strain>
    </source>
</reference>
<feature type="compositionally biased region" description="Polar residues" evidence="1">
    <location>
        <begin position="17"/>
        <end position="27"/>
    </location>
</feature>
<feature type="region of interest" description="Disordered" evidence="1">
    <location>
        <begin position="170"/>
        <end position="192"/>
    </location>
</feature>
<dbReference type="Proteomes" id="UP001498398">
    <property type="component" value="Unassembled WGS sequence"/>
</dbReference>
<keyword evidence="3" id="KW-1185">Reference proteome</keyword>
<evidence type="ECO:0000313" key="2">
    <source>
        <dbReference type="EMBL" id="KAK7436193.1"/>
    </source>
</evidence>
<name>A0ABR1IP15_9AGAR</name>
<sequence>MSSPSPPDQSAYPSRRPATTSGNGNPTASVVRFSSPVPPAVSPSRHNAPHHVVDVGTSDLGPRSALSYGHAYGVIVNPRSEAMLAPHKRIFRFVRRIVEEIWIDMIFFHLPKMYQTRVREVALHARKNAFIQSCHGRGSGSRVGLQEYSGDVETDLDDETDMDLDEMEVNGSGANLKHPTHQTKPRPGRGIRESHESVNVFTDANNDGMDLAEWNILIGDLLQEWKTVVFAAALMFS</sequence>
<dbReference type="EMBL" id="JBANRG010000097">
    <property type="protein sequence ID" value="KAK7436193.1"/>
    <property type="molecule type" value="Genomic_DNA"/>
</dbReference>
<accession>A0ABR1IP15</accession>
<feature type="region of interest" description="Disordered" evidence="1">
    <location>
        <begin position="1"/>
        <end position="52"/>
    </location>
</feature>
<comment type="caution">
    <text evidence="2">The sequence shown here is derived from an EMBL/GenBank/DDBJ whole genome shotgun (WGS) entry which is preliminary data.</text>
</comment>
<gene>
    <name evidence="2" type="ORF">VKT23_019269</name>
</gene>
<protein>
    <submittedName>
        <fullName evidence="2">Uncharacterized protein</fullName>
    </submittedName>
</protein>
<evidence type="ECO:0000256" key="1">
    <source>
        <dbReference type="SAM" id="MobiDB-lite"/>
    </source>
</evidence>